<keyword evidence="4" id="KW-0175">Coiled coil</keyword>
<evidence type="ECO:0000259" key="5">
    <source>
        <dbReference type="SMART" id="SM00797"/>
    </source>
</evidence>
<organism evidence="6 7">
    <name type="scientific">Lentilactobacillus rapi</name>
    <dbReference type="NCBI Taxonomy" id="481723"/>
    <lineage>
        <taxon>Bacteria</taxon>
        <taxon>Bacillati</taxon>
        <taxon>Bacillota</taxon>
        <taxon>Bacilli</taxon>
        <taxon>Lactobacillales</taxon>
        <taxon>Lactobacillaceae</taxon>
        <taxon>Lentilactobacillus</taxon>
    </lineage>
</organism>
<gene>
    <name evidence="6" type="ORF">LRA02_09590</name>
</gene>
<keyword evidence="3" id="KW-0067">ATP-binding</keyword>
<dbReference type="InterPro" id="IPR052708">
    <property type="entry name" value="PxpC"/>
</dbReference>
<dbReference type="RefSeq" id="WP_054746809.1">
    <property type="nucleotide sequence ID" value="NZ_BKAM01000008.1"/>
</dbReference>
<dbReference type="Proteomes" id="UP000321569">
    <property type="component" value="Unassembled WGS sequence"/>
</dbReference>
<dbReference type="PANTHER" id="PTHR43309:SF5">
    <property type="entry name" value="5-OXOPROLINASE SUBUNIT C"/>
    <property type="match status" value="1"/>
</dbReference>
<accession>A0A512PLM8</accession>
<proteinExistence type="predicted"/>
<evidence type="ECO:0000256" key="3">
    <source>
        <dbReference type="ARBA" id="ARBA00022840"/>
    </source>
</evidence>
<comment type="caution">
    <text evidence="6">The sequence shown here is derived from an EMBL/GenBank/DDBJ whole genome shotgun (WGS) entry which is preliminary data.</text>
</comment>
<evidence type="ECO:0000256" key="1">
    <source>
        <dbReference type="ARBA" id="ARBA00022741"/>
    </source>
</evidence>
<dbReference type="Pfam" id="PF02626">
    <property type="entry name" value="CT_A_B"/>
    <property type="match status" value="1"/>
</dbReference>
<dbReference type="PANTHER" id="PTHR43309">
    <property type="entry name" value="5-OXOPROLINASE SUBUNIT C"/>
    <property type="match status" value="1"/>
</dbReference>
<keyword evidence="1" id="KW-0547">Nucleotide-binding</keyword>
<dbReference type="Gene3D" id="2.40.100.10">
    <property type="entry name" value="Cyclophilin-like"/>
    <property type="match status" value="1"/>
</dbReference>
<dbReference type="SMART" id="SM00797">
    <property type="entry name" value="AHS2"/>
    <property type="match status" value="1"/>
</dbReference>
<reference evidence="6 7" key="1">
    <citation type="submission" date="2019-07" db="EMBL/GenBank/DDBJ databases">
        <title>Whole genome shotgun sequence of Lactobacillus rapi NBRC 109618.</title>
        <authorList>
            <person name="Hosoyama A."/>
            <person name="Uohara A."/>
            <person name="Ohji S."/>
            <person name="Ichikawa N."/>
        </authorList>
    </citation>
    <scope>NUCLEOTIDE SEQUENCE [LARGE SCALE GENOMIC DNA]</scope>
    <source>
        <strain evidence="6 7">NBRC 109618</strain>
    </source>
</reference>
<name>A0A512PLM8_9LACO</name>
<feature type="coiled-coil region" evidence="4">
    <location>
        <begin position="292"/>
        <end position="319"/>
    </location>
</feature>
<feature type="domain" description="Carboxyltransferase" evidence="5">
    <location>
        <begin position="25"/>
        <end position="312"/>
    </location>
</feature>
<dbReference type="EMBL" id="BKAM01000008">
    <property type="protein sequence ID" value="GEP72091.1"/>
    <property type="molecule type" value="Genomic_DNA"/>
</dbReference>
<dbReference type="AlphaFoldDB" id="A0A512PLM8"/>
<dbReference type="InterPro" id="IPR003778">
    <property type="entry name" value="CT_A_B"/>
</dbReference>
<dbReference type="GO" id="GO:0005524">
    <property type="term" value="F:ATP binding"/>
    <property type="evidence" value="ECO:0007669"/>
    <property type="project" value="UniProtKB-KW"/>
</dbReference>
<sequence>MHNLSVIQPGLQTTIQDLGRVSHQIDGFPVSGSMDQASHRLANLLVGNRGKTACLEFALTGPTLIFRVATFITITGGQFSPTLNGKPIPENEAIRVHENDELAIGSANAGRYGYLAIKGGIQVPEVMDSRSTTLRIGIGGFNGRALQAGDQLPISPQETLRSFGHRRVNQAFLESFRDPKTMLQNPLVIRILKGPQWSLFSKSDQRLLQHQQYQLTSEADRMGYRLAGKPLTTSLKSLLSEATVFGGIQITSNGQPIVLLADRQTTGGYPVIATILTADIGKIVQCQNHQLIQFQLTDLKTAEDELQKQTELLQRLKAEFIEQRYQAPIGINRSAAQRIRGLFEGGFSKG</sequence>
<dbReference type="InterPro" id="IPR029000">
    <property type="entry name" value="Cyclophilin-like_dom_sf"/>
</dbReference>
<evidence type="ECO:0000256" key="4">
    <source>
        <dbReference type="SAM" id="Coils"/>
    </source>
</evidence>
<protein>
    <submittedName>
        <fullName evidence="6">Carboxylase</fullName>
    </submittedName>
</protein>
<evidence type="ECO:0000313" key="6">
    <source>
        <dbReference type="EMBL" id="GEP72091.1"/>
    </source>
</evidence>
<dbReference type="GO" id="GO:0016787">
    <property type="term" value="F:hydrolase activity"/>
    <property type="evidence" value="ECO:0007669"/>
    <property type="project" value="UniProtKB-KW"/>
</dbReference>
<keyword evidence="2" id="KW-0378">Hydrolase</keyword>
<evidence type="ECO:0000313" key="7">
    <source>
        <dbReference type="Proteomes" id="UP000321569"/>
    </source>
</evidence>
<dbReference type="OrthoDB" id="9782422at2"/>
<dbReference type="STRING" id="1423795.FD12_GL001005"/>
<evidence type="ECO:0000256" key="2">
    <source>
        <dbReference type="ARBA" id="ARBA00022801"/>
    </source>
</evidence>
<dbReference type="NCBIfam" id="TIGR00724">
    <property type="entry name" value="urea_amlyse_rel"/>
    <property type="match status" value="1"/>
</dbReference>